<dbReference type="WBParaSite" id="nRc.2.0.1.t32370-RA">
    <property type="protein sequence ID" value="nRc.2.0.1.t32370-RA"/>
    <property type="gene ID" value="nRc.2.0.1.g32370"/>
</dbReference>
<organism evidence="2 3">
    <name type="scientific">Romanomermis culicivorax</name>
    <name type="common">Nematode worm</name>
    <dbReference type="NCBI Taxonomy" id="13658"/>
    <lineage>
        <taxon>Eukaryota</taxon>
        <taxon>Metazoa</taxon>
        <taxon>Ecdysozoa</taxon>
        <taxon>Nematoda</taxon>
        <taxon>Enoplea</taxon>
        <taxon>Dorylaimia</taxon>
        <taxon>Mermithida</taxon>
        <taxon>Mermithoidea</taxon>
        <taxon>Mermithidae</taxon>
        <taxon>Romanomermis</taxon>
    </lineage>
</organism>
<proteinExistence type="predicted"/>
<evidence type="ECO:0000256" key="1">
    <source>
        <dbReference type="SAM" id="MobiDB-lite"/>
    </source>
</evidence>
<keyword evidence="2" id="KW-1185">Reference proteome</keyword>
<sequence>MMPSYLPHLSDDDSDIGDTPRSDTGNTSIDVEVNDGTILGSNLRWFKGEIYKEIEKLISFSSDVLCRSLQEAADETMPVSLFQASIWPIQQTKGPEAPG</sequence>
<protein>
    <submittedName>
        <fullName evidence="3">Uncharacterized protein</fullName>
    </submittedName>
</protein>
<evidence type="ECO:0000313" key="2">
    <source>
        <dbReference type="Proteomes" id="UP000887565"/>
    </source>
</evidence>
<name>A0A915K2D6_ROMCU</name>
<dbReference type="AlphaFoldDB" id="A0A915K2D6"/>
<evidence type="ECO:0000313" key="3">
    <source>
        <dbReference type="WBParaSite" id="nRc.2.0.1.t32370-RA"/>
    </source>
</evidence>
<feature type="region of interest" description="Disordered" evidence="1">
    <location>
        <begin position="1"/>
        <end position="32"/>
    </location>
</feature>
<reference evidence="3" key="1">
    <citation type="submission" date="2022-11" db="UniProtKB">
        <authorList>
            <consortium name="WormBaseParasite"/>
        </authorList>
    </citation>
    <scope>IDENTIFICATION</scope>
</reference>
<accession>A0A915K2D6</accession>
<dbReference type="Proteomes" id="UP000887565">
    <property type="component" value="Unplaced"/>
</dbReference>